<protein>
    <recommendedName>
        <fullName evidence="2 7">Site-specific DNA-methyltransferase (adenine-specific)</fullName>
        <ecNumber evidence="2 7">2.1.1.72</ecNumber>
    </recommendedName>
</protein>
<dbReference type="Proteomes" id="UP000735592">
    <property type="component" value="Unassembled WGS sequence"/>
</dbReference>
<gene>
    <name evidence="8" type="ORF">GM655_21130</name>
</gene>
<dbReference type="EMBL" id="WNKW01000009">
    <property type="protein sequence ID" value="MTW35305.1"/>
    <property type="molecule type" value="Genomic_DNA"/>
</dbReference>
<dbReference type="Gene3D" id="3.40.50.150">
    <property type="entry name" value="Vaccinia Virus protein VP39"/>
    <property type="match status" value="1"/>
</dbReference>
<evidence type="ECO:0000256" key="6">
    <source>
        <dbReference type="ARBA" id="ARBA00047942"/>
    </source>
</evidence>
<accession>A0ABW9STG0</accession>
<dbReference type="InterPro" id="IPR023095">
    <property type="entry name" value="Ade_MeTrfase_dom_2"/>
</dbReference>
<evidence type="ECO:0000313" key="9">
    <source>
        <dbReference type="Proteomes" id="UP000735592"/>
    </source>
</evidence>
<dbReference type="GO" id="GO:0032259">
    <property type="term" value="P:methylation"/>
    <property type="evidence" value="ECO:0007669"/>
    <property type="project" value="UniProtKB-KW"/>
</dbReference>
<dbReference type="InterPro" id="IPR012327">
    <property type="entry name" value="MeTrfase_D12"/>
</dbReference>
<dbReference type="SUPFAM" id="SSF53335">
    <property type="entry name" value="S-adenosyl-L-methionine-dependent methyltransferases"/>
    <property type="match status" value="1"/>
</dbReference>
<evidence type="ECO:0000256" key="7">
    <source>
        <dbReference type="RuleBase" id="RU361257"/>
    </source>
</evidence>
<dbReference type="InterPro" id="IPR012263">
    <property type="entry name" value="M_m6A_EcoRV"/>
</dbReference>
<dbReference type="PIRSF" id="PIRSF000398">
    <property type="entry name" value="M_m6A_EcoRV"/>
    <property type="match status" value="1"/>
</dbReference>
<name>A0ABW9STG0_9BURK</name>
<dbReference type="PANTHER" id="PTHR30481:SF3">
    <property type="entry name" value="DNA ADENINE METHYLASE"/>
    <property type="match status" value="1"/>
</dbReference>
<evidence type="ECO:0000256" key="5">
    <source>
        <dbReference type="ARBA" id="ARBA00022691"/>
    </source>
</evidence>
<comment type="catalytic activity">
    <reaction evidence="6 7">
        <text>a 2'-deoxyadenosine in DNA + S-adenosyl-L-methionine = an N(6)-methyl-2'-deoxyadenosine in DNA + S-adenosyl-L-homocysteine + H(+)</text>
        <dbReference type="Rhea" id="RHEA:15197"/>
        <dbReference type="Rhea" id="RHEA-COMP:12418"/>
        <dbReference type="Rhea" id="RHEA-COMP:12419"/>
        <dbReference type="ChEBI" id="CHEBI:15378"/>
        <dbReference type="ChEBI" id="CHEBI:57856"/>
        <dbReference type="ChEBI" id="CHEBI:59789"/>
        <dbReference type="ChEBI" id="CHEBI:90615"/>
        <dbReference type="ChEBI" id="CHEBI:90616"/>
        <dbReference type="EC" id="2.1.1.72"/>
    </reaction>
</comment>
<dbReference type="GO" id="GO:0009007">
    <property type="term" value="F:site-specific DNA-methyltransferase (adenine-specific) activity"/>
    <property type="evidence" value="ECO:0007669"/>
    <property type="project" value="UniProtKB-EC"/>
</dbReference>
<dbReference type="NCBIfam" id="TIGR00571">
    <property type="entry name" value="dam"/>
    <property type="match status" value="1"/>
</dbReference>
<keyword evidence="4 7" id="KW-0808">Transferase</keyword>
<dbReference type="Pfam" id="PF02086">
    <property type="entry name" value="MethyltransfD12"/>
    <property type="match status" value="1"/>
</dbReference>
<evidence type="ECO:0000313" key="8">
    <source>
        <dbReference type="EMBL" id="MTW35305.1"/>
    </source>
</evidence>
<dbReference type="PANTHER" id="PTHR30481">
    <property type="entry name" value="DNA ADENINE METHYLASE"/>
    <property type="match status" value="1"/>
</dbReference>
<evidence type="ECO:0000256" key="1">
    <source>
        <dbReference type="ARBA" id="ARBA00006594"/>
    </source>
</evidence>
<comment type="similarity">
    <text evidence="1 7">Belongs to the N(4)/N(6)-methyltransferase family.</text>
</comment>
<keyword evidence="9" id="KW-1185">Reference proteome</keyword>
<comment type="caution">
    <text evidence="8">The sequence shown here is derived from an EMBL/GenBank/DDBJ whole genome shotgun (WGS) entry which is preliminary data.</text>
</comment>
<dbReference type="InterPro" id="IPR029063">
    <property type="entry name" value="SAM-dependent_MTases_sf"/>
</dbReference>
<dbReference type="PROSITE" id="PS00092">
    <property type="entry name" value="N6_MTASE"/>
    <property type="match status" value="1"/>
</dbReference>
<reference evidence="8 9" key="1">
    <citation type="submission" date="2019-11" db="EMBL/GenBank/DDBJ databases">
        <title>Type strains purchased from KCTC, JCM and DSMZ.</title>
        <authorList>
            <person name="Lu H."/>
        </authorList>
    </citation>
    <scope>NUCLEOTIDE SEQUENCE [LARGE SCALE GENOMIC DNA]</scope>
    <source>
        <strain evidence="8 9">DSM 103461</strain>
    </source>
</reference>
<evidence type="ECO:0000256" key="3">
    <source>
        <dbReference type="ARBA" id="ARBA00022603"/>
    </source>
</evidence>
<proteinExistence type="inferred from homology"/>
<dbReference type="EC" id="2.1.1.72" evidence="2 7"/>
<dbReference type="InterPro" id="IPR002052">
    <property type="entry name" value="DNA_methylase_N6_adenine_CS"/>
</dbReference>
<dbReference type="Gene3D" id="1.10.1020.10">
    <property type="entry name" value="Adenine-specific Methyltransferase, Domain 2"/>
    <property type="match status" value="1"/>
</dbReference>
<keyword evidence="3 7" id="KW-0489">Methyltransferase</keyword>
<sequence length="305" mass="35069">MTTFETVDLFGFDAEGVAERSSSHVVQVKPFKSQLLKWVGNKQRFAHEIISYFPKFNTYYEPFLGSGAVLGTLQPQQAVASDVFKPLIEIWQTLQENPKELMDWYEERHAQIVGENKVEVYEKVLASYNKNPNGADFVFLTRTCYGGVVRFRKDDGYMSTPCGVHKPMPPHKFNERVKEWHVRTKQTKFINQDYRLAFDSAKSGDLIYCDPPYSHSQAILYGAQSFSLQELFDRIAWAKKKGIFVALSIDGSKNTENVLLELNIPKGVFEQEAYVNCGRSMLKRFQMEGESLEDHVVTDRLLLTY</sequence>
<evidence type="ECO:0000256" key="4">
    <source>
        <dbReference type="ARBA" id="ARBA00022679"/>
    </source>
</evidence>
<keyword evidence="5 7" id="KW-0949">S-adenosyl-L-methionine</keyword>
<evidence type="ECO:0000256" key="2">
    <source>
        <dbReference type="ARBA" id="ARBA00011900"/>
    </source>
</evidence>
<organism evidence="8 9">
    <name type="scientific">Pseudoduganella danionis</name>
    <dbReference type="NCBI Taxonomy" id="1890295"/>
    <lineage>
        <taxon>Bacteria</taxon>
        <taxon>Pseudomonadati</taxon>
        <taxon>Pseudomonadota</taxon>
        <taxon>Betaproteobacteria</taxon>
        <taxon>Burkholderiales</taxon>
        <taxon>Oxalobacteraceae</taxon>
        <taxon>Telluria group</taxon>
        <taxon>Pseudoduganella</taxon>
    </lineage>
</organism>
<dbReference type="PRINTS" id="PR00505">
    <property type="entry name" value="D12N6MTFRASE"/>
</dbReference>